<dbReference type="InterPro" id="IPR026541">
    <property type="entry name" value="MRG_dom"/>
</dbReference>
<accession>A0AAD4N6N9</accession>
<keyword evidence="3" id="KW-0805">Transcription regulation</keyword>
<dbReference type="PANTHER" id="PTHR10880:SF48">
    <property type="entry name" value="MORTALITY FACTOR 4 LIKE 2"/>
    <property type="match status" value="1"/>
</dbReference>
<dbReference type="InterPro" id="IPR038217">
    <property type="entry name" value="MRG_C_sf"/>
</dbReference>
<evidence type="ECO:0000313" key="9">
    <source>
        <dbReference type="Proteomes" id="UP001201812"/>
    </source>
</evidence>
<gene>
    <name evidence="8" type="ORF">DdX_05751</name>
</gene>
<dbReference type="InterPro" id="IPR008676">
    <property type="entry name" value="MRG"/>
</dbReference>
<feature type="region of interest" description="Disordered" evidence="6">
    <location>
        <begin position="116"/>
        <end position="371"/>
    </location>
</feature>
<feature type="compositionally biased region" description="Basic and acidic residues" evidence="6">
    <location>
        <begin position="1"/>
        <end position="10"/>
    </location>
</feature>
<feature type="compositionally biased region" description="Polar residues" evidence="6">
    <location>
        <begin position="204"/>
        <end position="227"/>
    </location>
</feature>
<keyword evidence="5" id="KW-0539">Nucleus</keyword>
<feature type="domain" description="MRG" evidence="7">
    <location>
        <begin position="396"/>
        <end position="573"/>
    </location>
</feature>
<feature type="compositionally biased region" description="Basic residues" evidence="6">
    <location>
        <begin position="236"/>
        <end position="250"/>
    </location>
</feature>
<dbReference type="EMBL" id="JAKKPZ010000006">
    <property type="protein sequence ID" value="KAI1720363.1"/>
    <property type="molecule type" value="Genomic_DNA"/>
</dbReference>
<dbReference type="Gene3D" id="1.10.274.30">
    <property type="entry name" value="MRG domain"/>
    <property type="match status" value="1"/>
</dbReference>
<feature type="compositionally biased region" description="Basic residues" evidence="6">
    <location>
        <begin position="304"/>
        <end position="318"/>
    </location>
</feature>
<dbReference type="Proteomes" id="UP001201812">
    <property type="component" value="Unassembled WGS sequence"/>
</dbReference>
<evidence type="ECO:0000313" key="8">
    <source>
        <dbReference type="EMBL" id="KAI1720363.1"/>
    </source>
</evidence>
<dbReference type="GO" id="GO:0006325">
    <property type="term" value="P:chromatin organization"/>
    <property type="evidence" value="ECO:0007669"/>
    <property type="project" value="UniProtKB-KW"/>
</dbReference>
<comment type="caution">
    <text evidence="8">The sequence shown here is derived from an EMBL/GenBank/DDBJ whole genome shotgun (WGS) entry which is preliminary data.</text>
</comment>
<evidence type="ECO:0000259" key="7">
    <source>
        <dbReference type="Pfam" id="PF05712"/>
    </source>
</evidence>
<feature type="compositionally biased region" description="Basic residues" evidence="6">
    <location>
        <begin position="177"/>
        <end position="188"/>
    </location>
</feature>
<feature type="compositionally biased region" description="Basic and acidic residues" evidence="6">
    <location>
        <begin position="319"/>
        <end position="331"/>
    </location>
</feature>
<evidence type="ECO:0000256" key="2">
    <source>
        <dbReference type="ARBA" id="ARBA00022853"/>
    </source>
</evidence>
<dbReference type="GO" id="GO:0006355">
    <property type="term" value="P:regulation of DNA-templated transcription"/>
    <property type="evidence" value="ECO:0007669"/>
    <property type="project" value="InterPro"/>
</dbReference>
<feature type="region of interest" description="Disordered" evidence="6">
    <location>
        <begin position="1"/>
        <end position="22"/>
    </location>
</feature>
<organism evidence="8 9">
    <name type="scientific">Ditylenchus destructor</name>
    <dbReference type="NCBI Taxonomy" id="166010"/>
    <lineage>
        <taxon>Eukaryota</taxon>
        <taxon>Metazoa</taxon>
        <taxon>Ecdysozoa</taxon>
        <taxon>Nematoda</taxon>
        <taxon>Chromadorea</taxon>
        <taxon>Rhabditida</taxon>
        <taxon>Tylenchina</taxon>
        <taxon>Tylenchomorpha</taxon>
        <taxon>Sphaerularioidea</taxon>
        <taxon>Anguinidae</taxon>
        <taxon>Anguininae</taxon>
        <taxon>Ditylenchus</taxon>
    </lineage>
</organism>
<feature type="compositionally biased region" description="Basic and acidic residues" evidence="6">
    <location>
        <begin position="251"/>
        <end position="262"/>
    </location>
</feature>
<dbReference type="GO" id="GO:0005634">
    <property type="term" value="C:nucleus"/>
    <property type="evidence" value="ECO:0007669"/>
    <property type="project" value="UniProtKB-SubCell"/>
</dbReference>
<feature type="compositionally biased region" description="Basic and acidic residues" evidence="6">
    <location>
        <begin position="189"/>
        <end position="200"/>
    </location>
</feature>
<feature type="compositionally biased region" description="Polar residues" evidence="6">
    <location>
        <begin position="138"/>
        <end position="158"/>
    </location>
</feature>
<keyword evidence="4" id="KW-0804">Transcription</keyword>
<protein>
    <submittedName>
        <fullName evidence="8">MRG domain-containing protein</fullName>
    </submittedName>
</protein>
<dbReference type="GO" id="GO:0035267">
    <property type="term" value="C:NuA4 histone acetyltransferase complex"/>
    <property type="evidence" value="ECO:0007669"/>
    <property type="project" value="TreeGrafter"/>
</dbReference>
<dbReference type="AlphaFoldDB" id="A0AAD4N6N9"/>
<dbReference type="Pfam" id="PF05712">
    <property type="entry name" value="MRG"/>
    <property type="match status" value="1"/>
</dbReference>
<dbReference type="PANTHER" id="PTHR10880">
    <property type="entry name" value="MORTALITY FACTOR 4-LIKE PROTEIN"/>
    <property type="match status" value="1"/>
</dbReference>
<evidence type="ECO:0000256" key="4">
    <source>
        <dbReference type="ARBA" id="ARBA00023163"/>
    </source>
</evidence>
<evidence type="ECO:0000256" key="6">
    <source>
        <dbReference type="SAM" id="MobiDB-lite"/>
    </source>
</evidence>
<keyword evidence="9" id="KW-1185">Reference proteome</keyword>
<proteinExistence type="predicted"/>
<evidence type="ECO:0000256" key="1">
    <source>
        <dbReference type="ARBA" id="ARBA00004123"/>
    </source>
</evidence>
<reference evidence="8" key="1">
    <citation type="submission" date="2022-01" db="EMBL/GenBank/DDBJ databases">
        <title>Genome Sequence Resource for Two Populations of Ditylenchus destructor, the Migratory Endoparasitic Phytonematode.</title>
        <authorList>
            <person name="Zhang H."/>
            <person name="Lin R."/>
            <person name="Xie B."/>
        </authorList>
    </citation>
    <scope>NUCLEOTIDE SEQUENCE</scope>
    <source>
        <strain evidence="8">BazhouSP</strain>
    </source>
</reference>
<sequence>MATECEKENELADSNNKSNALPDDLETATVTCPIQPTWKVGDVVLCKYGEYSIPYEARIIDILQYIDQPAYVLRFKGFGEKHNEEFCHADALEYFLEPTVENRRKAKEIQNMAIKAEKAKKRRSRVSNANQKKETEEFGSQKTPRSKVRTSIQQMTHESLTDPKYSKPVSVKEPSGKKRGWQLGRKRKSVNEELAHKTEENMDSSDTPVHTDTQQMTVTGASDTNDITNDDSAKRTSGKKKGWPRGKKRKNANEEPAHKTEENMDFPDTPTHTGIQQMALADSGDTNDISSDVKFIQPDSTKRISSRKKGWPRGRKRKNASEEPVDKREENLDIADAPANHNSQLAIIDEPGSSNQKVRKRRRSNIDHESQPVAVDKNDELIAVPSPPIPFFAPEEEIQSASPEPIVLPAKLKTVLAADKRQAEEHLLPSIPARFTVEEIMETFCKRHSQEEKYRVFGKELLALFNSRFEKDAMSTFESPLHQDIRSNVGNYFYGLEKFMPEHLKNDPNKQKRGPSEMSDMFGLPHLLRFLTKFHEIVRRRMDKSTNLLLCIDDFVQFLDKFQDLYFDESKDYYPAAMGYLKRVFFQTTYNWQ</sequence>
<evidence type="ECO:0000256" key="3">
    <source>
        <dbReference type="ARBA" id="ARBA00023015"/>
    </source>
</evidence>
<keyword evidence="2" id="KW-0156">Chromatin regulator</keyword>
<dbReference type="PROSITE" id="PS51640">
    <property type="entry name" value="MRG"/>
    <property type="match status" value="1"/>
</dbReference>
<dbReference type="Gene3D" id="2.30.30.140">
    <property type="match status" value="1"/>
</dbReference>
<name>A0AAD4N6N9_9BILA</name>
<evidence type="ECO:0000256" key="5">
    <source>
        <dbReference type="ARBA" id="ARBA00023242"/>
    </source>
</evidence>
<comment type="subcellular location">
    <subcellularLocation>
        <location evidence="1">Nucleus</location>
    </subcellularLocation>
</comment>